<dbReference type="PROSITE" id="PS51257">
    <property type="entry name" value="PROKAR_LIPOPROTEIN"/>
    <property type="match status" value="1"/>
</dbReference>
<dbReference type="GeneID" id="28857741"/>
<evidence type="ECO:0000256" key="1">
    <source>
        <dbReference type="SAM" id="MobiDB-lite"/>
    </source>
</evidence>
<evidence type="ECO:0000313" key="2">
    <source>
        <dbReference type="EMBL" id="OAQ66211.1"/>
    </source>
</evidence>
<name>A0A179FLX7_METCM</name>
<dbReference type="AlphaFoldDB" id="A0A179FLX7"/>
<dbReference type="EMBL" id="LSBJ02000004">
    <property type="protein sequence ID" value="OAQ66211.1"/>
    <property type="molecule type" value="Genomic_DNA"/>
</dbReference>
<dbReference type="RefSeq" id="XP_018143298.1">
    <property type="nucleotide sequence ID" value="XM_018293747.1"/>
</dbReference>
<dbReference type="Proteomes" id="UP000078397">
    <property type="component" value="Unassembled WGS sequence"/>
</dbReference>
<dbReference type="KEGG" id="pchm:VFPPC_15994"/>
<protein>
    <submittedName>
        <fullName evidence="2">Uncharacterized protein</fullName>
    </submittedName>
</protein>
<evidence type="ECO:0000313" key="3">
    <source>
        <dbReference type="Proteomes" id="UP000078397"/>
    </source>
</evidence>
<feature type="compositionally biased region" description="Basic and acidic residues" evidence="1">
    <location>
        <begin position="47"/>
        <end position="62"/>
    </location>
</feature>
<reference evidence="2 3" key="1">
    <citation type="journal article" date="2016" name="PLoS Pathog.">
        <title>Biosynthesis of antibiotic leucinostatins in bio-control fungus Purpureocillium lilacinum and their inhibition on phytophthora revealed by genome mining.</title>
        <authorList>
            <person name="Wang G."/>
            <person name="Liu Z."/>
            <person name="Lin R."/>
            <person name="Li E."/>
            <person name="Mao Z."/>
            <person name="Ling J."/>
            <person name="Yang Y."/>
            <person name="Yin W.B."/>
            <person name="Xie B."/>
        </authorList>
    </citation>
    <scope>NUCLEOTIDE SEQUENCE [LARGE SCALE GENOMIC DNA]</scope>
    <source>
        <strain evidence="2">170</strain>
    </source>
</reference>
<proteinExistence type="predicted"/>
<organism evidence="2 3">
    <name type="scientific">Pochonia chlamydosporia 170</name>
    <dbReference type="NCBI Taxonomy" id="1380566"/>
    <lineage>
        <taxon>Eukaryota</taxon>
        <taxon>Fungi</taxon>
        <taxon>Dikarya</taxon>
        <taxon>Ascomycota</taxon>
        <taxon>Pezizomycotina</taxon>
        <taxon>Sordariomycetes</taxon>
        <taxon>Hypocreomycetidae</taxon>
        <taxon>Hypocreales</taxon>
        <taxon>Clavicipitaceae</taxon>
        <taxon>Pochonia</taxon>
    </lineage>
</organism>
<sequence length="62" mass="7118">MSFRLPSQDKSVHLINEYVTLMSVHFSAVFGSCRLQHGEQPRGSVKRHNDEGNCEEFTHDVE</sequence>
<keyword evidence="3" id="KW-1185">Reference proteome</keyword>
<comment type="caution">
    <text evidence="2">The sequence shown here is derived from an EMBL/GenBank/DDBJ whole genome shotgun (WGS) entry which is preliminary data.</text>
</comment>
<feature type="region of interest" description="Disordered" evidence="1">
    <location>
        <begin position="38"/>
        <end position="62"/>
    </location>
</feature>
<accession>A0A179FLX7</accession>
<gene>
    <name evidence="2" type="ORF">VFPPC_15994</name>
</gene>